<dbReference type="EMBL" id="PYDT01000005">
    <property type="protein sequence ID" value="THU59960.1"/>
    <property type="molecule type" value="Genomic_DNA"/>
</dbReference>
<evidence type="ECO:0000256" key="2">
    <source>
        <dbReference type="SAM" id="Phobius"/>
    </source>
</evidence>
<feature type="compositionally biased region" description="Low complexity" evidence="1">
    <location>
        <begin position="32"/>
        <end position="52"/>
    </location>
</feature>
<evidence type="ECO:0000313" key="4">
    <source>
        <dbReference type="Proteomes" id="UP000317650"/>
    </source>
</evidence>
<feature type="transmembrane region" description="Helical" evidence="2">
    <location>
        <begin position="61"/>
        <end position="77"/>
    </location>
</feature>
<feature type="region of interest" description="Disordered" evidence="1">
    <location>
        <begin position="14"/>
        <end position="55"/>
    </location>
</feature>
<dbReference type="Proteomes" id="UP000317650">
    <property type="component" value="Chromosome 7"/>
</dbReference>
<keyword evidence="4" id="KW-1185">Reference proteome</keyword>
<reference evidence="3 4" key="1">
    <citation type="journal article" date="2019" name="Nat. Plants">
        <title>Genome sequencing of Musa balbisiana reveals subgenome evolution and function divergence in polyploid bananas.</title>
        <authorList>
            <person name="Yao X."/>
        </authorList>
    </citation>
    <scope>NUCLEOTIDE SEQUENCE [LARGE SCALE GENOMIC DNA]</scope>
    <source>
        <strain evidence="4">cv. DH-PKW</strain>
        <tissue evidence="3">Leaves</tissue>
    </source>
</reference>
<keyword evidence="2" id="KW-0472">Membrane</keyword>
<proteinExistence type="predicted"/>
<dbReference type="AlphaFoldDB" id="A0A4S8JDU7"/>
<protein>
    <submittedName>
        <fullName evidence="3">Uncharacterized protein</fullName>
    </submittedName>
</protein>
<evidence type="ECO:0000313" key="3">
    <source>
        <dbReference type="EMBL" id="THU59960.1"/>
    </source>
</evidence>
<gene>
    <name evidence="3" type="ORF">C4D60_Mb07t07560</name>
</gene>
<evidence type="ECO:0000256" key="1">
    <source>
        <dbReference type="SAM" id="MobiDB-lite"/>
    </source>
</evidence>
<name>A0A4S8JDU7_MUSBA</name>
<organism evidence="3 4">
    <name type="scientific">Musa balbisiana</name>
    <name type="common">Banana</name>
    <dbReference type="NCBI Taxonomy" id="52838"/>
    <lineage>
        <taxon>Eukaryota</taxon>
        <taxon>Viridiplantae</taxon>
        <taxon>Streptophyta</taxon>
        <taxon>Embryophyta</taxon>
        <taxon>Tracheophyta</taxon>
        <taxon>Spermatophyta</taxon>
        <taxon>Magnoliopsida</taxon>
        <taxon>Liliopsida</taxon>
        <taxon>Zingiberales</taxon>
        <taxon>Musaceae</taxon>
        <taxon>Musa</taxon>
    </lineage>
</organism>
<keyword evidence="2" id="KW-1133">Transmembrane helix</keyword>
<sequence length="82" mass="9152">MFCKDQDTNQIEIGDVMVPSEVKAKDSKWKRSTSPSSSNSWKSASKSSSVSSAGRRRPRPLLLFFFFSPAFIPQPLFGSGHR</sequence>
<comment type="caution">
    <text evidence="3">The sequence shown here is derived from an EMBL/GenBank/DDBJ whole genome shotgun (WGS) entry which is preliminary data.</text>
</comment>
<accession>A0A4S8JDU7</accession>
<keyword evidence="2" id="KW-0812">Transmembrane</keyword>